<dbReference type="EMBL" id="AP026867">
    <property type="protein sequence ID" value="BDS11563.1"/>
    <property type="molecule type" value="Genomic_DNA"/>
</dbReference>
<evidence type="ECO:0000313" key="2">
    <source>
        <dbReference type="EMBL" id="BDS11563.1"/>
    </source>
</evidence>
<keyword evidence="3" id="KW-1185">Reference proteome</keyword>
<evidence type="ECO:0000256" key="1">
    <source>
        <dbReference type="SAM" id="Phobius"/>
    </source>
</evidence>
<name>A0A915YED2_9BACT</name>
<sequence length="207" mass="23445">MTPTQSNYKHLRYLLLIFFSIIVIGYLLPKKNLSSDKEEKNKTVAVENPKIEYDKKEFFDDLVYEGLERLNTIIDSSDEVRAYNWNGNSGNAANVFHHIVDGYGKFRTGLSQAIILSPTEVLELKEIIADHSIYAEENSDCFIPHIAFVYFKNQAVIGQSNICFLCAGIKSIPKSTKALNILGVRKLRKFCESLGLKIVDGSEPLEY</sequence>
<dbReference type="AlphaFoldDB" id="A0A915YED2"/>
<gene>
    <name evidence="2" type="ORF">AsAng_0022770</name>
</gene>
<keyword evidence="1" id="KW-0472">Membrane</keyword>
<dbReference type="RefSeq" id="WP_264792724.1">
    <property type="nucleotide sequence ID" value="NZ_AP026867.1"/>
</dbReference>
<keyword evidence="1" id="KW-1133">Transmembrane helix</keyword>
<protein>
    <submittedName>
        <fullName evidence="2">Uncharacterized protein</fullName>
    </submittedName>
</protein>
<reference evidence="2" key="1">
    <citation type="submission" date="2022-09" db="EMBL/GenBank/DDBJ databases">
        <title>Aureispira anguillicida sp. nov., isolated from Leptocephalus of Japanese eel Anguilla japonica.</title>
        <authorList>
            <person name="Yuasa K."/>
            <person name="Mekata T."/>
            <person name="Ikunari K."/>
        </authorList>
    </citation>
    <scope>NUCLEOTIDE SEQUENCE</scope>
    <source>
        <strain evidence="2">EL160426</strain>
    </source>
</reference>
<organism evidence="2 3">
    <name type="scientific">Aureispira anguillae</name>
    <dbReference type="NCBI Taxonomy" id="2864201"/>
    <lineage>
        <taxon>Bacteria</taxon>
        <taxon>Pseudomonadati</taxon>
        <taxon>Bacteroidota</taxon>
        <taxon>Saprospiria</taxon>
        <taxon>Saprospirales</taxon>
        <taxon>Saprospiraceae</taxon>
        <taxon>Aureispira</taxon>
    </lineage>
</organism>
<dbReference type="KEGG" id="aup:AsAng_0022770"/>
<accession>A0A915YED2</accession>
<keyword evidence="1" id="KW-0812">Transmembrane</keyword>
<feature type="transmembrane region" description="Helical" evidence="1">
    <location>
        <begin position="12"/>
        <end position="28"/>
    </location>
</feature>
<dbReference type="Proteomes" id="UP001060919">
    <property type="component" value="Chromosome"/>
</dbReference>
<evidence type="ECO:0000313" key="3">
    <source>
        <dbReference type="Proteomes" id="UP001060919"/>
    </source>
</evidence>
<proteinExistence type="predicted"/>